<organism evidence="2 3">
    <name type="scientific">Rhizoctonia solani</name>
    <dbReference type="NCBI Taxonomy" id="456999"/>
    <lineage>
        <taxon>Eukaryota</taxon>
        <taxon>Fungi</taxon>
        <taxon>Dikarya</taxon>
        <taxon>Basidiomycota</taxon>
        <taxon>Agaricomycotina</taxon>
        <taxon>Agaricomycetes</taxon>
        <taxon>Cantharellales</taxon>
        <taxon>Ceratobasidiaceae</taxon>
        <taxon>Rhizoctonia</taxon>
    </lineage>
</organism>
<comment type="caution">
    <text evidence="2">The sequence shown here is derived from an EMBL/GenBank/DDBJ whole genome shotgun (WGS) entry which is preliminary data.</text>
</comment>
<reference evidence="2" key="1">
    <citation type="submission" date="2021-01" db="EMBL/GenBank/DDBJ databases">
        <authorList>
            <person name="Kaushik A."/>
        </authorList>
    </citation>
    <scope>NUCLEOTIDE SEQUENCE</scope>
    <source>
        <strain evidence="2">AG3-1AP</strain>
    </source>
</reference>
<dbReference type="EMBL" id="CAJMWV010002686">
    <property type="protein sequence ID" value="CAE6468316.1"/>
    <property type="molecule type" value="Genomic_DNA"/>
</dbReference>
<proteinExistence type="predicted"/>
<evidence type="ECO:0000313" key="3">
    <source>
        <dbReference type="Proteomes" id="UP000663831"/>
    </source>
</evidence>
<feature type="region of interest" description="Disordered" evidence="1">
    <location>
        <begin position="1"/>
        <end position="26"/>
    </location>
</feature>
<accession>A0A8H3GVC4</accession>
<gene>
    <name evidence="2" type="ORF">RDB_LOCUS83497</name>
</gene>
<sequence length="344" mass="37992">MAHLHVDDDLGSSNNQGAPDPGGYPIITVDGQTLPVDSDFAYPDGNIELQTSSRRFWVHEFQLAKFAKVTELIRQARDRGEVTPDPERRIVIRIQPVGKVRCIDFQNTFRVIYSSFLSTQAPSILDTETLVSTLRIATLFQNPGLRDFALSELESKRFYTAAIDRIALSDELKLPGWEIAALYELCRRPESISPEEASVLGNARFAKIARIREAELRRQYMALVDEMAMDPFLKADGTVMKDRLGATAGRYPFTFYFGGAYMRLPAANACTSTTTTTTTAININMDHWITNATSTRSPTATTIGPAILATFRLGALKIAATARMHGLPGGDKGYSIEDELKGTS</sequence>
<name>A0A8H3GVC4_9AGAM</name>
<evidence type="ECO:0000313" key="2">
    <source>
        <dbReference type="EMBL" id="CAE6468316.1"/>
    </source>
</evidence>
<evidence type="ECO:0008006" key="4">
    <source>
        <dbReference type="Google" id="ProtNLM"/>
    </source>
</evidence>
<dbReference type="Proteomes" id="UP000663831">
    <property type="component" value="Unassembled WGS sequence"/>
</dbReference>
<evidence type="ECO:0000256" key="1">
    <source>
        <dbReference type="SAM" id="MobiDB-lite"/>
    </source>
</evidence>
<protein>
    <recommendedName>
        <fullName evidence="4">BTB domain-containing protein</fullName>
    </recommendedName>
</protein>
<dbReference type="AlphaFoldDB" id="A0A8H3GVC4"/>